<dbReference type="PATRIC" id="fig|1305737.6.peg.1987"/>
<sequence>MSQRRFRFHIAMILIALVIGGLSLWHSGLWLIEENRVPNFTAIAMVFIVLSQWVTLREGLKKGKD</sequence>
<dbReference type="AlphaFoldDB" id="A0A0P7XL01"/>
<proteinExistence type="predicted"/>
<reference evidence="2 3" key="1">
    <citation type="submission" date="2015-09" db="EMBL/GenBank/DDBJ databases">
        <title>Identification and resolution of microdiversity through metagenomic sequencing of parallel consortia.</title>
        <authorList>
            <person name="Nelson W.C."/>
            <person name="Romine M.F."/>
            <person name="Lindemann S.R."/>
        </authorList>
    </citation>
    <scope>NUCLEOTIDE SEQUENCE [LARGE SCALE GENOMIC DNA]</scope>
    <source>
        <strain evidence="2">HL-49</strain>
    </source>
</reference>
<evidence type="ECO:0000313" key="3">
    <source>
        <dbReference type="Proteomes" id="UP000050421"/>
    </source>
</evidence>
<organism evidence="2 3">
    <name type="scientific">Algoriphagus marincola HL-49</name>
    <dbReference type="NCBI Taxonomy" id="1305737"/>
    <lineage>
        <taxon>Bacteria</taxon>
        <taxon>Pseudomonadati</taxon>
        <taxon>Bacteroidota</taxon>
        <taxon>Cytophagia</taxon>
        <taxon>Cytophagales</taxon>
        <taxon>Cyclobacteriaceae</taxon>
        <taxon>Algoriphagus</taxon>
    </lineage>
</organism>
<feature type="transmembrane region" description="Helical" evidence="1">
    <location>
        <begin position="12"/>
        <end position="32"/>
    </location>
</feature>
<accession>A0A0P7XL01</accession>
<keyword evidence="1" id="KW-1133">Transmembrane helix</keyword>
<keyword evidence="1" id="KW-0472">Membrane</keyword>
<feature type="transmembrane region" description="Helical" evidence="1">
    <location>
        <begin position="38"/>
        <end position="56"/>
    </location>
</feature>
<keyword evidence="1" id="KW-0812">Transmembrane</keyword>
<dbReference type="Proteomes" id="UP000050421">
    <property type="component" value="Unassembled WGS sequence"/>
</dbReference>
<dbReference type="STRING" id="1305737.GCA_000526355_03627"/>
<comment type="caution">
    <text evidence="2">The sequence shown here is derived from an EMBL/GenBank/DDBJ whole genome shotgun (WGS) entry which is preliminary data.</text>
</comment>
<gene>
    <name evidence="2" type="ORF">HLUCCX10_06610</name>
</gene>
<name>A0A0P7XL01_9BACT</name>
<evidence type="ECO:0000256" key="1">
    <source>
        <dbReference type="SAM" id="Phobius"/>
    </source>
</evidence>
<protein>
    <submittedName>
        <fullName evidence="2">Uncharacterized protein</fullName>
    </submittedName>
</protein>
<dbReference type="EMBL" id="LJXT01000032">
    <property type="protein sequence ID" value="KPQ17292.1"/>
    <property type="molecule type" value="Genomic_DNA"/>
</dbReference>
<evidence type="ECO:0000313" key="2">
    <source>
        <dbReference type="EMBL" id="KPQ17292.1"/>
    </source>
</evidence>